<keyword evidence="1" id="KW-0732">Signal</keyword>
<name>A0A2S7XU97_9GAMM</name>
<dbReference type="OrthoDB" id="5567701at2"/>
<evidence type="ECO:0000313" key="2">
    <source>
        <dbReference type="EMBL" id="PQJ97093.1"/>
    </source>
</evidence>
<gene>
    <name evidence="2" type="ORF">CXB77_03710</name>
</gene>
<keyword evidence="3" id="KW-1185">Reference proteome</keyword>
<feature type="signal peptide" evidence="1">
    <location>
        <begin position="1"/>
        <end position="30"/>
    </location>
</feature>
<organism evidence="2 3">
    <name type="scientific">Chromatium okenii</name>
    <dbReference type="NCBI Taxonomy" id="61644"/>
    <lineage>
        <taxon>Bacteria</taxon>
        <taxon>Pseudomonadati</taxon>
        <taxon>Pseudomonadota</taxon>
        <taxon>Gammaproteobacteria</taxon>
        <taxon>Chromatiales</taxon>
        <taxon>Chromatiaceae</taxon>
        <taxon>Chromatium</taxon>
    </lineage>
</organism>
<dbReference type="AlphaFoldDB" id="A0A2S7XU97"/>
<dbReference type="Proteomes" id="UP000239936">
    <property type="component" value="Unassembled WGS sequence"/>
</dbReference>
<feature type="chain" id="PRO_5015640800" evidence="1">
    <location>
        <begin position="31"/>
        <end position="509"/>
    </location>
</feature>
<protein>
    <submittedName>
        <fullName evidence="2">TIGR03016 family PEP-CTERM system-associated outer membrane protein</fullName>
    </submittedName>
</protein>
<sequence>MLLLKKLTKTRFLAAMLSYVLILFVSSTLAADWKVSKQMSTQVIYSDNLQLNNTQIITTSDKKSESDFFVDVTPGLVVTGKGRRINLDFAYSPQYIRYLSNSSNDTFNHRLQANMQSELYEEHIFFDLTATAQQEVIDSLAPSSGDAINPTGNTQTTYTYRIAPSYKNRFGRFVNLGINFETNGVFYSDQGGDSIGYLSQIELSNGSALNALIWEINAENERVEFTQNNGTENTLITEKPTTETNDISTSLGYKFSERWQLMTRFGYEKNNYVALNENNSEHWQFSGTWTPTTRTTLQLGMGYRYFGWSPILELNHRHKHSAWTVSFSRDISSARNERLQNNVYAFKDAFGETVIPDTGDQLVVRPNTAIPTSATFISSHFQTSYAFQMRRNTLGTTIRYTLREYEEAGQNDETFGASLFWTRKLTGLTSSHLALSWDQNKRDAGINFIQPTLIAQSTLTNEVTNFTVDAGLSRQLSAHTNLDLQYRFLDSDKYTENRVTLGLRMTWSN</sequence>
<reference evidence="2 3" key="1">
    <citation type="submission" date="2018-01" db="EMBL/GenBank/DDBJ databases">
        <title>The complete genome sequence of Chromatium okenii LaCa, a purple sulfur bacterium with a turbulent life.</title>
        <authorList>
            <person name="Luedin S.M."/>
            <person name="Liechti N."/>
            <person name="Storelli N."/>
            <person name="Danza F."/>
            <person name="Wittwer M."/>
            <person name="Pothier J.F."/>
            <person name="Tonolla M.A."/>
        </authorList>
    </citation>
    <scope>NUCLEOTIDE SEQUENCE [LARGE SCALE GENOMIC DNA]</scope>
    <source>
        <strain evidence="2 3">LaCa</strain>
    </source>
</reference>
<comment type="caution">
    <text evidence="2">The sequence shown here is derived from an EMBL/GenBank/DDBJ whole genome shotgun (WGS) entry which is preliminary data.</text>
</comment>
<proteinExistence type="predicted"/>
<dbReference type="EMBL" id="PPGH01000018">
    <property type="protein sequence ID" value="PQJ97093.1"/>
    <property type="molecule type" value="Genomic_DNA"/>
</dbReference>
<evidence type="ECO:0000313" key="3">
    <source>
        <dbReference type="Proteomes" id="UP000239936"/>
    </source>
</evidence>
<dbReference type="InterPro" id="IPR017467">
    <property type="entry name" value="CHP03016_PEP-CTERM"/>
</dbReference>
<accession>A0A2S7XU97</accession>
<dbReference type="NCBIfam" id="TIGR03016">
    <property type="entry name" value="pepcterm_hypo_1"/>
    <property type="match status" value="1"/>
</dbReference>
<evidence type="ECO:0000256" key="1">
    <source>
        <dbReference type="SAM" id="SignalP"/>
    </source>
</evidence>
<dbReference type="RefSeq" id="WP_105072834.1">
    <property type="nucleotide sequence ID" value="NZ_PPGH01000018.1"/>
</dbReference>